<dbReference type="CDD" id="cd16936">
    <property type="entry name" value="HATPase_RsbW-like"/>
    <property type="match status" value="1"/>
</dbReference>
<dbReference type="Gene3D" id="3.30.565.10">
    <property type="entry name" value="Histidine kinase-like ATPase, C-terminal domain"/>
    <property type="match status" value="1"/>
</dbReference>
<organism evidence="4 5">
    <name type="scientific">Mycobacterium branderi</name>
    <dbReference type="NCBI Taxonomy" id="43348"/>
    <lineage>
        <taxon>Bacteria</taxon>
        <taxon>Bacillati</taxon>
        <taxon>Actinomycetota</taxon>
        <taxon>Actinomycetes</taxon>
        <taxon>Mycobacteriales</taxon>
        <taxon>Mycobacteriaceae</taxon>
        <taxon>Mycobacterium</taxon>
    </lineage>
</organism>
<dbReference type="InterPro" id="IPR003594">
    <property type="entry name" value="HATPase_dom"/>
</dbReference>
<evidence type="ECO:0000313" key="5">
    <source>
        <dbReference type="Proteomes" id="UP000467379"/>
    </source>
</evidence>
<keyword evidence="1" id="KW-0808">Transferase</keyword>
<feature type="domain" description="MEDS" evidence="3">
    <location>
        <begin position="1"/>
        <end position="139"/>
    </location>
</feature>
<name>A0ABN6BC48_9MYCO</name>
<dbReference type="Pfam" id="PF13581">
    <property type="entry name" value="HATPase_c_2"/>
    <property type="match status" value="1"/>
</dbReference>
<proteinExistence type="predicted"/>
<accession>A0ABN6BC48</accession>
<dbReference type="InterPro" id="IPR050267">
    <property type="entry name" value="Anti-sigma-factor_SerPK"/>
</dbReference>
<dbReference type="InterPro" id="IPR025847">
    <property type="entry name" value="MEDS_domain"/>
</dbReference>
<protein>
    <submittedName>
        <fullName evidence="4">Anti-sigma regulatory factor</fullName>
    </submittedName>
</protein>
<feature type="domain" description="Histidine kinase/HSP90-like ATPase" evidence="2">
    <location>
        <begin position="180"/>
        <end position="288"/>
    </location>
</feature>
<dbReference type="NCBIfam" id="NF041045">
    <property type="entry name" value="RsbA_anti_sig"/>
    <property type="match status" value="1"/>
</dbReference>
<gene>
    <name evidence="4" type="ORF">MBRA_55000</name>
</gene>
<evidence type="ECO:0000256" key="1">
    <source>
        <dbReference type="ARBA" id="ARBA00022527"/>
    </source>
</evidence>
<dbReference type="InterPro" id="IPR047718">
    <property type="entry name" value="RsbA-like_anti_sig"/>
</dbReference>
<evidence type="ECO:0000259" key="2">
    <source>
        <dbReference type="Pfam" id="PF13581"/>
    </source>
</evidence>
<dbReference type="Pfam" id="PF14417">
    <property type="entry name" value="MEDS"/>
    <property type="match status" value="1"/>
</dbReference>
<keyword evidence="1" id="KW-0418">Kinase</keyword>
<keyword evidence="1" id="KW-0723">Serine/threonine-protein kinase</keyword>
<sequence length="302" mass="32284">MYRDEQEYLDAVLPIIADGITLGEPVLIGATPDKLAVLREALGAVAAEVTLADITEVGRNPGRILGVLSAFVAMHSGRPVRMVGEPVWPARSAEEYPACVEHEVLVNRAFAGRQVLAACPYDAGQLDERVLADARTTHPWVCDGGSTYPSDDYAPDEAWARYNQPLSTDPTASTFTVTALTELSAARLFVAEYGRSLGLPPARVADLKVIATELATNSLQRTGAACKLALWQHNDHVVCQASDSGRLDDPLAGHRQPFEDPSGRGLFLVNAIADLVRTHTTTSSTTIQAHLRLPAPGNSAAL</sequence>
<dbReference type="PANTHER" id="PTHR35526">
    <property type="entry name" value="ANTI-SIGMA-F FACTOR RSBW-RELATED"/>
    <property type="match status" value="1"/>
</dbReference>
<evidence type="ECO:0000259" key="3">
    <source>
        <dbReference type="Pfam" id="PF14417"/>
    </source>
</evidence>
<geneLocation type="plasmid" evidence="4 5">
    <name>pJCM12687</name>
</geneLocation>
<evidence type="ECO:0000313" key="4">
    <source>
        <dbReference type="EMBL" id="BBZ15305.1"/>
    </source>
</evidence>
<keyword evidence="5" id="KW-1185">Reference proteome</keyword>
<reference evidence="4 5" key="1">
    <citation type="journal article" date="2019" name="Emerg. Microbes Infect.">
        <title>Comprehensive subspecies identification of 175 nontuberculous mycobacteria species based on 7547 genomic profiles.</title>
        <authorList>
            <person name="Matsumoto Y."/>
            <person name="Kinjo T."/>
            <person name="Motooka D."/>
            <person name="Nabeya D."/>
            <person name="Jung N."/>
            <person name="Uechi K."/>
            <person name="Horii T."/>
            <person name="Iida T."/>
            <person name="Fujita J."/>
            <person name="Nakamura S."/>
        </authorList>
    </citation>
    <scope>NUCLEOTIDE SEQUENCE [LARGE SCALE GENOMIC DNA]</scope>
    <source>
        <strain evidence="4 5">JCM 12687</strain>
        <plasmid evidence="4">pJCM12687</plasmid>
    </source>
</reference>
<dbReference type="PANTHER" id="PTHR35526:SF3">
    <property type="entry name" value="ANTI-SIGMA-F FACTOR RSBW"/>
    <property type="match status" value="1"/>
</dbReference>
<dbReference type="InterPro" id="IPR036890">
    <property type="entry name" value="HATPase_C_sf"/>
</dbReference>
<dbReference type="EMBL" id="AP022607">
    <property type="protein sequence ID" value="BBZ15305.1"/>
    <property type="molecule type" value="Genomic_DNA"/>
</dbReference>
<dbReference type="SUPFAM" id="SSF55874">
    <property type="entry name" value="ATPase domain of HSP90 chaperone/DNA topoisomerase II/histidine kinase"/>
    <property type="match status" value="1"/>
</dbReference>
<keyword evidence="4" id="KW-0614">Plasmid</keyword>
<dbReference type="Proteomes" id="UP000467379">
    <property type="component" value="Plasmid pJCM12687"/>
</dbReference>